<reference evidence="2" key="1">
    <citation type="submission" date="2024-03" db="EMBL/GenBank/DDBJ databases">
        <authorList>
            <consortium name="ELIXIR-Norway"/>
            <consortium name="Elixir Norway"/>
        </authorList>
    </citation>
    <scope>NUCLEOTIDE SEQUENCE</scope>
</reference>
<protein>
    <submittedName>
        <fullName evidence="2">Uncharacterized protein</fullName>
    </submittedName>
</protein>
<dbReference type="Proteomes" id="UP001497522">
    <property type="component" value="Chromosome 16"/>
</dbReference>
<accession>A0ABP1AVG7</accession>
<feature type="region of interest" description="Disordered" evidence="1">
    <location>
        <begin position="13"/>
        <end position="35"/>
    </location>
</feature>
<organism evidence="2 3">
    <name type="scientific">Sphagnum jensenii</name>
    <dbReference type="NCBI Taxonomy" id="128206"/>
    <lineage>
        <taxon>Eukaryota</taxon>
        <taxon>Viridiplantae</taxon>
        <taxon>Streptophyta</taxon>
        <taxon>Embryophyta</taxon>
        <taxon>Bryophyta</taxon>
        <taxon>Sphagnophytina</taxon>
        <taxon>Sphagnopsida</taxon>
        <taxon>Sphagnales</taxon>
        <taxon>Sphagnaceae</taxon>
        <taxon>Sphagnum</taxon>
    </lineage>
</organism>
<proteinExistence type="predicted"/>
<name>A0ABP1AVG7_9BRYO</name>
<evidence type="ECO:0000313" key="3">
    <source>
        <dbReference type="Proteomes" id="UP001497522"/>
    </source>
</evidence>
<evidence type="ECO:0000313" key="2">
    <source>
        <dbReference type="EMBL" id="CAK9866572.1"/>
    </source>
</evidence>
<keyword evidence="3" id="KW-1185">Reference proteome</keyword>
<sequence>MYFALSPMQLYQRRPLPPSRAHASSPWKSGGPQLKSHNIEAFGDREISWWEENSREERKSHSGRWFGIVSGSSF</sequence>
<gene>
    <name evidence="2" type="ORF">CSSPJE1EN2_LOCUS9567</name>
</gene>
<dbReference type="EMBL" id="OZ023717">
    <property type="protein sequence ID" value="CAK9866572.1"/>
    <property type="molecule type" value="Genomic_DNA"/>
</dbReference>
<evidence type="ECO:0000256" key="1">
    <source>
        <dbReference type="SAM" id="MobiDB-lite"/>
    </source>
</evidence>